<evidence type="ECO:0000256" key="2">
    <source>
        <dbReference type="ARBA" id="ARBA00004673"/>
    </source>
</evidence>
<evidence type="ECO:0000259" key="7">
    <source>
        <dbReference type="PROSITE" id="PS50855"/>
    </source>
</evidence>
<dbReference type="GO" id="GO:0046872">
    <property type="term" value="F:metal ion binding"/>
    <property type="evidence" value="ECO:0007669"/>
    <property type="project" value="UniProtKB-KW"/>
</dbReference>
<evidence type="ECO:0000256" key="5">
    <source>
        <dbReference type="RuleBase" id="RU000369"/>
    </source>
</evidence>
<dbReference type="GO" id="GO:0006123">
    <property type="term" value="P:mitochondrial electron transport, cytochrome c to oxygen"/>
    <property type="evidence" value="ECO:0007669"/>
    <property type="project" value="TreeGrafter"/>
</dbReference>
<gene>
    <name evidence="8" type="ORF">GPM918_LOCUS42689</name>
    <name evidence="9" type="ORF">SRO942_LOCUS43988</name>
</gene>
<dbReference type="InterPro" id="IPR023616">
    <property type="entry name" value="Cyt_c_oxase-like_su1_dom"/>
</dbReference>
<comment type="similarity">
    <text evidence="3 5">Belongs to the heme-copper respiratory oxidase family.</text>
</comment>
<keyword evidence="5" id="KW-0496">Mitochondrion</keyword>
<dbReference type="GO" id="GO:0005743">
    <property type="term" value="C:mitochondrial inner membrane"/>
    <property type="evidence" value="ECO:0007669"/>
    <property type="project" value="UniProtKB-SubCell"/>
</dbReference>
<evidence type="ECO:0000256" key="3">
    <source>
        <dbReference type="ARBA" id="ARBA00009578"/>
    </source>
</evidence>
<comment type="function">
    <text evidence="5">Component of the cytochrome c oxidase, the last enzyme in the mitochondrial electron transport chain which drives oxidative phosphorylation. The respiratory chain contains 3 multisubunit complexes succinate dehydrogenase (complex II, CII), ubiquinol-cytochrome c oxidoreductase (cytochrome b-c1 complex, complex III, CIII) and cytochrome c oxidase (complex IV, CIV), that cooperate to transfer electrons derived from NADH and succinate to molecular oxygen, creating an electrochemical gradient over the inner membrane that drives transmembrane transport and the ATP synthase. Cytochrome c oxidase is the component of the respiratory chain that catalyzes the reduction of oxygen to water. Electrons originating from reduced cytochrome c in the intermembrane space (IMS) are transferred via the dinuclear copper A center (CU(A)) of subunit 2 and heme A of subunit 1 to the active site in subunit 1, a binuclear center (BNC) formed by heme A3 and copper B (CU(B)). The BNC reduces molecular oxygen to 2 water molecules using 4 electrons from cytochrome c in the IMS and 4 protons from the mitochondrial matrix.</text>
</comment>
<dbReference type="UniPathway" id="UPA00705"/>
<dbReference type="PROSITE" id="PS50855">
    <property type="entry name" value="COX1"/>
    <property type="match status" value="1"/>
</dbReference>
<dbReference type="InterPro" id="IPR000883">
    <property type="entry name" value="Cyt_C_Oxase_1"/>
</dbReference>
<evidence type="ECO:0000256" key="6">
    <source>
        <dbReference type="SAM" id="Phobius"/>
    </source>
</evidence>
<dbReference type="EC" id="7.1.1.9" evidence="5"/>
<evidence type="ECO:0000256" key="1">
    <source>
        <dbReference type="ARBA" id="ARBA00001971"/>
    </source>
</evidence>
<dbReference type="PANTHER" id="PTHR10422">
    <property type="entry name" value="CYTOCHROME C OXIDASE SUBUNIT 1"/>
    <property type="match status" value="1"/>
</dbReference>
<dbReference type="EMBL" id="CAJOBC010103153">
    <property type="protein sequence ID" value="CAF4484089.1"/>
    <property type="molecule type" value="Genomic_DNA"/>
</dbReference>
<keyword evidence="5" id="KW-0479">Metal-binding</keyword>
<evidence type="ECO:0000256" key="4">
    <source>
        <dbReference type="ARBA" id="ARBA00015947"/>
    </source>
</evidence>
<name>A0A816B1B9_9BILA</name>
<keyword evidence="5" id="KW-0679">Respiratory chain</keyword>
<keyword evidence="10" id="KW-1185">Reference proteome</keyword>
<evidence type="ECO:0000313" key="9">
    <source>
        <dbReference type="EMBL" id="CAF4484089.1"/>
    </source>
</evidence>
<dbReference type="Gene3D" id="1.20.210.10">
    <property type="entry name" value="Cytochrome c oxidase-like, subunit I domain"/>
    <property type="match status" value="2"/>
</dbReference>
<organism evidence="8 10">
    <name type="scientific">Didymodactylos carnosus</name>
    <dbReference type="NCBI Taxonomy" id="1234261"/>
    <lineage>
        <taxon>Eukaryota</taxon>
        <taxon>Metazoa</taxon>
        <taxon>Spiralia</taxon>
        <taxon>Gnathifera</taxon>
        <taxon>Rotifera</taxon>
        <taxon>Eurotatoria</taxon>
        <taxon>Bdelloidea</taxon>
        <taxon>Philodinida</taxon>
        <taxon>Philodinidae</taxon>
        <taxon>Didymodactylos</taxon>
    </lineage>
</organism>
<protein>
    <recommendedName>
        <fullName evidence="4 5">Cytochrome c oxidase subunit 1</fullName>
        <ecNumber evidence="5">7.1.1.9</ecNumber>
    </recommendedName>
</protein>
<comment type="catalytic activity">
    <reaction evidence="5">
        <text>4 Fe(II)-[cytochrome c] + O2 + 8 H(+)(in) = 4 Fe(III)-[cytochrome c] + 2 H2O + 4 H(+)(out)</text>
        <dbReference type="Rhea" id="RHEA:11436"/>
        <dbReference type="Rhea" id="RHEA-COMP:10350"/>
        <dbReference type="Rhea" id="RHEA-COMP:14399"/>
        <dbReference type="ChEBI" id="CHEBI:15377"/>
        <dbReference type="ChEBI" id="CHEBI:15378"/>
        <dbReference type="ChEBI" id="CHEBI:15379"/>
        <dbReference type="ChEBI" id="CHEBI:29033"/>
        <dbReference type="ChEBI" id="CHEBI:29034"/>
        <dbReference type="EC" id="7.1.1.9"/>
    </reaction>
</comment>
<keyword evidence="5" id="KW-0999">Mitochondrion inner membrane</keyword>
<reference evidence="8" key="1">
    <citation type="submission" date="2021-02" db="EMBL/GenBank/DDBJ databases">
        <authorList>
            <person name="Nowell W R."/>
        </authorList>
    </citation>
    <scope>NUCLEOTIDE SEQUENCE</scope>
</reference>
<keyword evidence="5 6" id="KW-0472">Membrane</keyword>
<dbReference type="InterPro" id="IPR036927">
    <property type="entry name" value="Cyt_c_oxase-like_su1_sf"/>
</dbReference>
<evidence type="ECO:0000313" key="8">
    <source>
        <dbReference type="EMBL" id="CAF1604928.1"/>
    </source>
</evidence>
<proteinExistence type="inferred from homology"/>
<dbReference type="PANTHER" id="PTHR10422:SF18">
    <property type="entry name" value="CYTOCHROME C OXIDASE SUBUNIT 1"/>
    <property type="match status" value="1"/>
</dbReference>
<keyword evidence="6" id="KW-1133">Transmembrane helix</keyword>
<comment type="subcellular location">
    <subcellularLocation>
        <location evidence="5">Mitochondrion inner membrane</location>
        <topology evidence="5">Multi-pass membrane protein</topology>
    </subcellularLocation>
</comment>
<dbReference type="GO" id="GO:0004129">
    <property type="term" value="F:cytochrome-c oxidase activity"/>
    <property type="evidence" value="ECO:0007669"/>
    <property type="project" value="UniProtKB-EC"/>
</dbReference>
<dbReference type="SUPFAM" id="SSF81442">
    <property type="entry name" value="Cytochrome c oxidase subunit I-like"/>
    <property type="match status" value="1"/>
</dbReference>
<dbReference type="Proteomes" id="UP000663829">
    <property type="component" value="Unassembled WGS sequence"/>
</dbReference>
<dbReference type="AlphaFoldDB" id="A0A816B1B9"/>
<keyword evidence="5" id="KW-0349">Heme</keyword>
<dbReference type="PRINTS" id="PR01165">
    <property type="entry name" value="CYCOXIDASEI"/>
</dbReference>
<comment type="pathway">
    <text evidence="2 5">Energy metabolism; oxidative phosphorylation.</text>
</comment>
<comment type="cofactor">
    <cofactor evidence="1">
        <name>heme</name>
        <dbReference type="ChEBI" id="CHEBI:30413"/>
    </cofactor>
</comment>
<dbReference type="GO" id="GO:0015990">
    <property type="term" value="P:electron transport coupled proton transport"/>
    <property type="evidence" value="ECO:0007669"/>
    <property type="project" value="TreeGrafter"/>
</dbReference>
<dbReference type="Pfam" id="PF00115">
    <property type="entry name" value="COX1"/>
    <property type="match status" value="1"/>
</dbReference>
<feature type="domain" description="Cytochrome oxidase subunit I profile" evidence="7">
    <location>
        <begin position="1"/>
        <end position="100"/>
    </location>
</feature>
<comment type="caution">
    <text evidence="8">The sequence shown here is derived from an EMBL/GenBank/DDBJ whole genome shotgun (WGS) entry which is preliminary data.</text>
</comment>
<sequence length="100" mass="11172">MVYAMISIGLFGFIVWAQHMFTVGMDVDTRAYFTAATMAIAAPTVIKIFSCGLNGIVLSNSGLDIVMRDTYYIVAYLHYALRMGDVFRILSVLDFPYLLV</sequence>
<evidence type="ECO:0000313" key="10">
    <source>
        <dbReference type="Proteomes" id="UP000663829"/>
    </source>
</evidence>
<dbReference type="Proteomes" id="UP000681722">
    <property type="component" value="Unassembled WGS sequence"/>
</dbReference>
<keyword evidence="5" id="KW-0408">Iron</keyword>
<keyword evidence="5" id="KW-0249">Electron transport</keyword>
<dbReference type="EMBL" id="CAJNOQ010036611">
    <property type="protein sequence ID" value="CAF1604928.1"/>
    <property type="molecule type" value="Genomic_DNA"/>
</dbReference>
<feature type="transmembrane region" description="Helical" evidence="6">
    <location>
        <begin position="33"/>
        <end position="58"/>
    </location>
</feature>
<keyword evidence="5 6" id="KW-0812">Transmembrane</keyword>
<dbReference type="GO" id="GO:0020037">
    <property type="term" value="F:heme binding"/>
    <property type="evidence" value="ECO:0007669"/>
    <property type="project" value="InterPro"/>
</dbReference>
<keyword evidence="5" id="KW-0186">Copper</keyword>
<dbReference type="OrthoDB" id="10002679at2759"/>
<accession>A0A816B1B9</accession>
<keyword evidence="5" id="KW-0813">Transport</keyword>